<reference evidence="6" key="1">
    <citation type="submission" date="2021-02" db="EMBL/GenBank/DDBJ databases">
        <authorList>
            <person name="Dougan E. K."/>
            <person name="Rhodes N."/>
            <person name="Thang M."/>
            <person name="Chan C."/>
        </authorList>
    </citation>
    <scope>NUCLEOTIDE SEQUENCE</scope>
</reference>
<evidence type="ECO:0000313" key="6">
    <source>
        <dbReference type="EMBL" id="CAE8625715.1"/>
    </source>
</evidence>
<dbReference type="InterPro" id="IPR007271">
    <property type="entry name" value="Nuc_sug_transpt"/>
</dbReference>
<dbReference type="EMBL" id="CAJNNV010028775">
    <property type="protein sequence ID" value="CAE8625715.1"/>
    <property type="molecule type" value="Genomic_DNA"/>
</dbReference>
<evidence type="ECO:0000256" key="4">
    <source>
        <dbReference type="ARBA" id="ARBA00023136"/>
    </source>
</evidence>
<dbReference type="Proteomes" id="UP000626109">
    <property type="component" value="Unassembled WGS sequence"/>
</dbReference>
<feature type="transmembrane region" description="Helical" evidence="5">
    <location>
        <begin position="121"/>
        <end position="138"/>
    </location>
</feature>
<protein>
    <recommendedName>
        <fullName evidence="9">Sugar phosphate transporter domain-containing protein</fullName>
    </recommendedName>
</protein>
<sequence>MTTQSKGGGSSKKQAAGMFATGLVLLKVIVSCYAAVNSDASLKKYANLPLYAQLSQLFLPWFVMSFVLALIFEPSVVSSPEAFFHGWNFGTWLVVVSFAVKTVLTMTLLKTLDSISKNIGEAVAVLVIYVMQVTMPSFGKQFEMDTFVAMSIVVMTVTTYMFLKQDLDASKAAAPAPKKAADRV</sequence>
<evidence type="ECO:0008006" key="9">
    <source>
        <dbReference type="Google" id="ProtNLM"/>
    </source>
</evidence>
<feature type="transmembrane region" description="Helical" evidence="5">
    <location>
        <begin position="89"/>
        <end position="109"/>
    </location>
</feature>
<keyword evidence="8" id="KW-1185">Reference proteome</keyword>
<evidence type="ECO:0000256" key="3">
    <source>
        <dbReference type="ARBA" id="ARBA00022989"/>
    </source>
</evidence>
<feature type="transmembrane region" description="Helical" evidence="5">
    <location>
        <begin position="144"/>
        <end position="163"/>
    </location>
</feature>
<evidence type="ECO:0000256" key="1">
    <source>
        <dbReference type="ARBA" id="ARBA00004141"/>
    </source>
</evidence>
<keyword evidence="2 5" id="KW-0812">Transmembrane</keyword>
<evidence type="ECO:0000256" key="2">
    <source>
        <dbReference type="ARBA" id="ARBA00022692"/>
    </source>
</evidence>
<comment type="caution">
    <text evidence="6">The sequence shown here is derived from an EMBL/GenBank/DDBJ whole genome shotgun (WGS) entry which is preliminary data.</text>
</comment>
<accession>A0A813GEW4</accession>
<evidence type="ECO:0000313" key="8">
    <source>
        <dbReference type="Proteomes" id="UP000654075"/>
    </source>
</evidence>
<proteinExistence type="predicted"/>
<dbReference type="EMBL" id="CAJNNW010000890">
    <property type="protein sequence ID" value="CAE8632066.1"/>
    <property type="molecule type" value="Genomic_DNA"/>
</dbReference>
<organism evidence="6 8">
    <name type="scientific">Polarella glacialis</name>
    <name type="common">Dinoflagellate</name>
    <dbReference type="NCBI Taxonomy" id="89957"/>
    <lineage>
        <taxon>Eukaryota</taxon>
        <taxon>Sar</taxon>
        <taxon>Alveolata</taxon>
        <taxon>Dinophyceae</taxon>
        <taxon>Suessiales</taxon>
        <taxon>Suessiaceae</taxon>
        <taxon>Polarella</taxon>
    </lineage>
</organism>
<evidence type="ECO:0000313" key="7">
    <source>
        <dbReference type="EMBL" id="CAE8632066.1"/>
    </source>
</evidence>
<feature type="transmembrane region" description="Helical" evidence="5">
    <location>
        <begin position="57"/>
        <end position="77"/>
    </location>
</feature>
<comment type="subcellular location">
    <subcellularLocation>
        <location evidence="1">Membrane</location>
        <topology evidence="1">Multi-pass membrane protein</topology>
    </subcellularLocation>
</comment>
<dbReference type="GO" id="GO:0015165">
    <property type="term" value="F:pyrimidine nucleotide-sugar transmembrane transporter activity"/>
    <property type="evidence" value="ECO:0007669"/>
    <property type="project" value="InterPro"/>
</dbReference>
<dbReference type="OrthoDB" id="418120at2759"/>
<keyword evidence="4 5" id="KW-0472">Membrane</keyword>
<gene>
    <name evidence="6" type="ORF">PGLA1383_LOCUS42693</name>
    <name evidence="7" type="ORF">PGLA2088_LOCUS1179</name>
</gene>
<dbReference type="AlphaFoldDB" id="A0A813GEW4"/>
<dbReference type="PANTHER" id="PTHR10231">
    <property type="entry name" value="NUCLEOTIDE-SUGAR TRANSMEMBRANE TRANSPORTER"/>
    <property type="match status" value="1"/>
</dbReference>
<name>A0A813GEW4_POLGL</name>
<dbReference type="GO" id="GO:0000139">
    <property type="term" value="C:Golgi membrane"/>
    <property type="evidence" value="ECO:0007669"/>
    <property type="project" value="InterPro"/>
</dbReference>
<feature type="transmembrane region" description="Helical" evidence="5">
    <location>
        <begin position="15"/>
        <end position="36"/>
    </location>
</feature>
<evidence type="ECO:0000256" key="5">
    <source>
        <dbReference type="SAM" id="Phobius"/>
    </source>
</evidence>
<keyword evidence="3 5" id="KW-1133">Transmembrane helix</keyword>
<dbReference type="Pfam" id="PF04142">
    <property type="entry name" value="Nuc_sug_transp"/>
    <property type="match status" value="1"/>
</dbReference>
<dbReference type="Proteomes" id="UP000654075">
    <property type="component" value="Unassembled WGS sequence"/>
</dbReference>